<sequence length="164" mass="18728">MPSILWLKNYLLSMEKVLGSTLTIVLVSHDRFFLNEVAEETILVRGQDKKLVYFDGNYDSYEEAMDTKKLFNERLQHKLDRKTEKMTKMVARIAQQASKGKDDKKKQVAAAKKKKMERIGNERNDKGTALNGAATGKASILHCLTVQKTLHFTKLRTTARPGKR</sequence>
<feature type="domain" description="ABC-transporter extension" evidence="5">
    <location>
        <begin position="48"/>
        <end position="121"/>
    </location>
</feature>
<reference evidence="6 7" key="1">
    <citation type="submission" date="2015-11" db="EMBL/GenBank/DDBJ databases">
        <title>Genomes and virulence difference between two physiological races of Phytophthora nicotianae.</title>
        <authorList>
            <person name="Liu H."/>
            <person name="Ma X."/>
            <person name="Yu H."/>
            <person name="Fang D."/>
            <person name="Li Y."/>
            <person name="Wang X."/>
            <person name="Wang W."/>
            <person name="Dong Y."/>
            <person name="Xiao B."/>
        </authorList>
    </citation>
    <scope>NUCLEOTIDE SEQUENCE [LARGE SCALE GENOMIC DNA]</scope>
    <source>
        <strain evidence="7">race 1</strain>
    </source>
</reference>
<proteinExistence type="predicted"/>
<dbReference type="GO" id="GO:0005524">
    <property type="term" value="F:ATP binding"/>
    <property type="evidence" value="ECO:0007669"/>
    <property type="project" value="UniProtKB-KW"/>
</dbReference>
<dbReference type="Proteomes" id="UP000054636">
    <property type="component" value="Unassembled WGS sequence"/>
</dbReference>
<dbReference type="Gene3D" id="3.40.50.300">
    <property type="entry name" value="P-loop containing nucleotide triphosphate hydrolases"/>
    <property type="match status" value="1"/>
</dbReference>
<keyword evidence="3" id="KW-0067">ATP-binding</keyword>
<dbReference type="PANTHER" id="PTHR19211:SF14">
    <property type="entry name" value="ATP-BINDING CASSETTE SUB-FAMILY F MEMBER 1"/>
    <property type="match status" value="1"/>
</dbReference>
<dbReference type="Pfam" id="PF12848">
    <property type="entry name" value="ABC_tran_Xtn"/>
    <property type="match status" value="1"/>
</dbReference>
<dbReference type="InterPro" id="IPR032781">
    <property type="entry name" value="ABC_tran_Xtn"/>
</dbReference>
<evidence type="ECO:0000256" key="1">
    <source>
        <dbReference type="ARBA" id="ARBA00022737"/>
    </source>
</evidence>
<accession>A0A0W8CL07</accession>
<keyword evidence="2" id="KW-0547">Nucleotide-binding</keyword>
<dbReference type="AlphaFoldDB" id="A0A0W8CL07"/>
<dbReference type="EMBL" id="LNFP01001885">
    <property type="protein sequence ID" value="KUF84779.1"/>
    <property type="molecule type" value="Genomic_DNA"/>
</dbReference>
<gene>
    <name evidence="6" type="ORF">AM588_10000752</name>
</gene>
<dbReference type="PANTHER" id="PTHR19211">
    <property type="entry name" value="ATP-BINDING TRANSPORT PROTEIN-RELATED"/>
    <property type="match status" value="1"/>
</dbReference>
<name>A0A0W8CL07_PHYNI</name>
<evidence type="ECO:0000313" key="7">
    <source>
        <dbReference type="Proteomes" id="UP000054636"/>
    </source>
</evidence>
<keyword evidence="1" id="KW-0677">Repeat</keyword>
<evidence type="ECO:0000259" key="5">
    <source>
        <dbReference type="Pfam" id="PF12848"/>
    </source>
</evidence>
<feature type="compositionally biased region" description="Basic and acidic residues" evidence="4">
    <location>
        <begin position="117"/>
        <end position="126"/>
    </location>
</feature>
<evidence type="ECO:0000256" key="2">
    <source>
        <dbReference type="ARBA" id="ARBA00022741"/>
    </source>
</evidence>
<dbReference type="InterPro" id="IPR027417">
    <property type="entry name" value="P-loop_NTPase"/>
</dbReference>
<organism evidence="6 7">
    <name type="scientific">Phytophthora nicotianae</name>
    <name type="common">Potato buckeye rot agent</name>
    <name type="synonym">Phytophthora parasitica</name>
    <dbReference type="NCBI Taxonomy" id="4792"/>
    <lineage>
        <taxon>Eukaryota</taxon>
        <taxon>Sar</taxon>
        <taxon>Stramenopiles</taxon>
        <taxon>Oomycota</taxon>
        <taxon>Peronosporomycetes</taxon>
        <taxon>Peronosporales</taxon>
        <taxon>Peronosporaceae</taxon>
        <taxon>Phytophthora</taxon>
    </lineage>
</organism>
<comment type="caution">
    <text evidence="6">The sequence shown here is derived from an EMBL/GenBank/DDBJ whole genome shotgun (WGS) entry which is preliminary data.</text>
</comment>
<feature type="region of interest" description="Disordered" evidence="4">
    <location>
        <begin position="94"/>
        <end position="131"/>
    </location>
</feature>
<protein>
    <recommendedName>
        <fullName evidence="5">ABC-transporter extension domain-containing protein</fullName>
    </recommendedName>
</protein>
<dbReference type="InterPro" id="IPR050611">
    <property type="entry name" value="ABCF"/>
</dbReference>
<evidence type="ECO:0000313" key="6">
    <source>
        <dbReference type="EMBL" id="KUF84779.1"/>
    </source>
</evidence>
<evidence type="ECO:0000256" key="3">
    <source>
        <dbReference type="ARBA" id="ARBA00022840"/>
    </source>
</evidence>
<evidence type="ECO:0000256" key="4">
    <source>
        <dbReference type="SAM" id="MobiDB-lite"/>
    </source>
</evidence>